<dbReference type="AlphaFoldDB" id="A0A426VCY3"/>
<keyword evidence="3" id="KW-0677">Repeat</keyword>
<keyword evidence="7" id="KW-1185">Reference proteome</keyword>
<dbReference type="GO" id="GO:0005829">
    <property type="term" value="C:cytosol"/>
    <property type="evidence" value="ECO:0007669"/>
    <property type="project" value="TreeGrafter"/>
</dbReference>
<dbReference type="RefSeq" id="WP_125243103.1">
    <property type="nucleotide sequence ID" value="NZ_RSED01000006.1"/>
</dbReference>
<dbReference type="InterPro" id="IPR024688">
    <property type="entry name" value="Mac_dom"/>
</dbReference>
<gene>
    <name evidence="6" type="ORF">EIP75_09965</name>
</gene>
<dbReference type="SUPFAM" id="SSF51161">
    <property type="entry name" value="Trimeric LpxA-like enzymes"/>
    <property type="match status" value="1"/>
</dbReference>
<accession>A0A426VCY3</accession>
<comment type="caution">
    <text evidence="6">The sequence shown here is derived from an EMBL/GenBank/DDBJ whole genome shotgun (WGS) entry which is preliminary data.</text>
</comment>
<dbReference type="PROSITE" id="PS00101">
    <property type="entry name" value="HEXAPEP_TRANSFERASES"/>
    <property type="match status" value="1"/>
</dbReference>
<dbReference type="Pfam" id="PF12464">
    <property type="entry name" value="Mac"/>
    <property type="match status" value="1"/>
</dbReference>
<dbReference type="InterPro" id="IPR051159">
    <property type="entry name" value="Hexapeptide_acetyltransf"/>
</dbReference>
<dbReference type="Gene3D" id="2.160.10.10">
    <property type="entry name" value="Hexapeptide repeat proteins"/>
    <property type="match status" value="1"/>
</dbReference>
<evidence type="ECO:0000313" key="6">
    <source>
        <dbReference type="EMBL" id="RRS04729.1"/>
    </source>
</evidence>
<dbReference type="Proteomes" id="UP000269265">
    <property type="component" value="Unassembled WGS sequence"/>
</dbReference>
<dbReference type="Pfam" id="PF00132">
    <property type="entry name" value="Hexapep"/>
    <property type="match status" value="1"/>
</dbReference>
<reference evidence="6 7" key="1">
    <citation type="submission" date="2018-12" db="EMBL/GenBank/DDBJ databases">
        <title>The whole draft genome of Aquabacterium sp. SJQ9.</title>
        <authorList>
            <person name="Sun L."/>
            <person name="Gao X."/>
            <person name="Chen W."/>
            <person name="Huang K."/>
        </authorList>
    </citation>
    <scope>NUCLEOTIDE SEQUENCE [LARGE SCALE GENOMIC DNA]</scope>
    <source>
        <strain evidence="6 7">SJQ9</strain>
    </source>
</reference>
<dbReference type="PANTHER" id="PTHR23416:SF23">
    <property type="entry name" value="ACETYLTRANSFERASE C18B11.09C-RELATED"/>
    <property type="match status" value="1"/>
</dbReference>
<organism evidence="6 7">
    <name type="scientific">Aquabacterium soli</name>
    <dbReference type="NCBI Taxonomy" id="2493092"/>
    <lineage>
        <taxon>Bacteria</taxon>
        <taxon>Pseudomonadati</taxon>
        <taxon>Pseudomonadota</taxon>
        <taxon>Betaproteobacteria</taxon>
        <taxon>Burkholderiales</taxon>
        <taxon>Aquabacterium</taxon>
    </lineage>
</organism>
<dbReference type="FunFam" id="2.160.10.10:FF:000008">
    <property type="entry name" value="Maltose O-acetyltransferase"/>
    <property type="match status" value="1"/>
</dbReference>
<evidence type="ECO:0000256" key="3">
    <source>
        <dbReference type="ARBA" id="ARBA00022737"/>
    </source>
</evidence>
<dbReference type="SMART" id="SM01266">
    <property type="entry name" value="Mac"/>
    <property type="match status" value="1"/>
</dbReference>
<dbReference type="InterPro" id="IPR011004">
    <property type="entry name" value="Trimer_LpxA-like_sf"/>
</dbReference>
<dbReference type="EMBL" id="RSED01000006">
    <property type="protein sequence ID" value="RRS04729.1"/>
    <property type="molecule type" value="Genomic_DNA"/>
</dbReference>
<feature type="domain" description="Maltose/galactoside acetyltransferase" evidence="5">
    <location>
        <begin position="5"/>
        <end position="60"/>
    </location>
</feature>
<evidence type="ECO:0000256" key="1">
    <source>
        <dbReference type="ARBA" id="ARBA00007274"/>
    </source>
</evidence>
<proteinExistence type="inferred from homology"/>
<name>A0A426VCY3_9BURK</name>
<keyword evidence="4" id="KW-0012">Acyltransferase</keyword>
<dbReference type="InterPro" id="IPR018357">
    <property type="entry name" value="Hexapep_transf_CS"/>
</dbReference>
<evidence type="ECO:0000313" key="7">
    <source>
        <dbReference type="Proteomes" id="UP000269265"/>
    </source>
</evidence>
<sequence length="190" mass="20544">MKTERQKMLAGEPYRAMDPELVEARLRAREICHEINNLPPRQFDARQPALAASLFGSAAKVTITPPFRCDYGVNIRLGSHVFFNFDCVILDVCPVSIGNDVMFGPSCHLYTAVHPMDKDARRQLESGKPVIIGNDVWLGGGVIVCPGVTIGDGAVIGAGSVVTRDVPPGMFAAGNPCRIIRAIEAQDRQG</sequence>
<protein>
    <submittedName>
        <fullName evidence="6">Sugar O-acetyltransferase</fullName>
    </submittedName>
</protein>
<comment type="similarity">
    <text evidence="1">Belongs to the transferase hexapeptide repeat family.</text>
</comment>
<evidence type="ECO:0000259" key="5">
    <source>
        <dbReference type="SMART" id="SM01266"/>
    </source>
</evidence>
<dbReference type="GO" id="GO:0016413">
    <property type="term" value="F:O-acetyltransferase activity"/>
    <property type="evidence" value="ECO:0007669"/>
    <property type="project" value="UniProtKB-ARBA"/>
</dbReference>
<evidence type="ECO:0000256" key="4">
    <source>
        <dbReference type="ARBA" id="ARBA00023315"/>
    </source>
</evidence>
<evidence type="ECO:0000256" key="2">
    <source>
        <dbReference type="ARBA" id="ARBA00022679"/>
    </source>
</evidence>
<dbReference type="OrthoDB" id="272049at2"/>
<dbReference type="InterPro" id="IPR001451">
    <property type="entry name" value="Hexapep"/>
</dbReference>
<keyword evidence="2 6" id="KW-0808">Transferase</keyword>
<dbReference type="PANTHER" id="PTHR23416">
    <property type="entry name" value="SIALIC ACID SYNTHASE-RELATED"/>
    <property type="match status" value="1"/>
</dbReference>
<dbReference type="CDD" id="cd03357">
    <property type="entry name" value="LbH_MAT_GAT"/>
    <property type="match status" value="1"/>
</dbReference>